<reference evidence="8" key="1">
    <citation type="journal article" date="2020" name="Stud. Mycol.">
        <title>101 Dothideomycetes genomes: a test case for predicting lifestyles and emergence of pathogens.</title>
        <authorList>
            <person name="Haridas S."/>
            <person name="Albert R."/>
            <person name="Binder M."/>
            <person name="Bloem J."/>
            <person name="Labutti K."/>
            <person name="Salamov A."/>
            <person name="Andreopoulos B."/>
            <person name="Baker S."/>
            <person name="Barry K."/>
            <person name="Bills G."/>
            <person name="Bluhm B."/>
            <person name="Cannon C."/>
            <person name="Castanera R."/>
            <person name="Culley D."/>
            <person name="Daum C."/>
            <person name="Ezra D."/>
            <person name="Gonzalez J."/>
            <person name="Henrissat B."/>
            <person name="Kuo A."/>
            <person name="Liang C."/>
            <person name="Lipzen A."/>
            <person name="Lutzoni F."/>
            <person name="Magnuson J."/>
            <person name="Mondo S."/>
            <person name="Nolan M."/>
            <person name="Ohm R."/>
            <person name="Pangilinan J."/>
            <person name="Park H.-J."/>
            <person name="Ramirez L."/>
            <person name="Alfaro M."/>
            <person name="Sun H."/>
            <person name="Tritt A."/>
            <person name="Yoshinaga Y."/>
            <person name="Zwiers L.-H."/>
            <person name="Turgeon B."/>
            <person name="Goodwin S."/>
            <person name="Spatafora J."/>
            <person name="Crous P."/>
            <person name="Grigoriev I."/>
        </authorList>
    </citation>
    <scope>NUCLEOTIDE SEQUENCE</scope>
    <source>
        <strain evidence="8">CBS 183.55</strain>
    </source>
</reference>
<dbReference type="InterPro" id="IPR001461">
    <property type="entry name" value="Aspartic_peptidase_A1"/>
</dbReference>
<dbReference type="Pfam" id="PF00026">
    <property type="entry name" value="Asp"/>
    <property type="match status" value="1"/>
</dbReference>
<comment type="similarity">
    <text evidence="1 5">Belongs to the peptidase A1 family.</text>
</comment>
<feature type="region of interest" description="Disordered" evidence="6">
    <location>
        <begin position="353"/>
        <end position="378"/>
    </location>
</feature>
<accession>A0A6A5R2T7</accession>
<dbReference type="AlphaFoldDB" id="A0A6A5R2T7"/>
<dbReference type="PROSITE" id="PS00141">
    <property type="entry name" value="ASP_PROTEASE"/>
    <property type="match status" value="1"/>
</dbReference>
<name>A0A6A5R2T7_9PLEO</name>
<evidence type="ECO:0000313" key="9">
    <source>
        <dbReference type="Proteomes" id="UP000800082"/>
    </source>
</evidence>
<dbReference type="PROSITE" id="PS51767">
    <property type="entry name" value="PEPTIDASE_A1"/>
    <property type="match status" value="1"/>
</dbReference>
<keyword evidence="2 5" id="KW-0064">Aspartyl protease</keyword>
<dbReference type="GO" id="GO:0006508">
    <property type="term" value="P:proteolysis"/>
    <property type="evidence" value="ECO:0007669"/>
    <property type="project" value="UniProtKB-KW"/>
</dbReference>
<dbReference type="PRINTS" id="PR00792">
    <property type="entry name" value="PEPSIN"/>
</dbReference>
<feature type="disulfide bond" evidence="4">
    <location>
        <begin position="265"/>
        <end position="304"/>
    </location>
</feature>
<dbReference type="InterPro" id="IPR021109">
    <property type="entry name" value="Peptidase_aspartic_dom_sf"/>
</dbReference>
<evidence type="ECO:0000256" key="2">
    <source>
        <dbReference type="ARBA" id="ARBA00022750"/>
    </source>
</evidence>
<feature type="active site" evidence="3">
    <location>
        <position position="229"/>
    </location>
</feature>
<evidence type="ECO:0000256" key="6">
    <source>
        <dbReference type="SAM" id="MobiDB-lite"/>
    </source>
</evidence>
<evidence type="ECO:0000256" key="1">
    <source>
        <dbReference type="ARBA" id="ARBA00007447"/>
    </source>
</evidence>
<protein>
    <submittedName>
        <fullName evidence="8">Acid protease</fullName>
    </submittedName>
</protein>
<dbReference type="InterPro" id="IPR001969">
    <property type="entry name" value="Aspartic_peptidase_AS"/>
</dbReference>
<keyword evidence="5" id="KW-0378">Hydrolase</keyword>
<dbReference type="InterPro" id="IPR033121">
    <property type="entry name" value="PEPTIDASE_A1"/>
</dbReference>
<evidence type="ECO:0000256" key="4">
    <source>
        <dbReference type="PIRSR" id="PIRSR601461-2"/>
    </source>
</evidence>
<dbReference type="RefSeq" id="XP_033442628.1">
    <property type="nucleotide sequence ID" value="XM_033587117.1"/>
</dbReference>
<dbReference type="OrthoDB" id="771136at2759"/>
<organism evidence="8 9">
    <name type="scientific">Didymella exigua CBS 183.55</name>
    <dbReference type="NCBI Taxonomy" id="1150837"/>
    <lineage>
        <taxon>Eukaryota</taxon>
        <taxon>Fungi</taxon>
        <taxon>Dikarya</taxon>
        <taxon>Ascomycota</taxon>
        <taxon>Pezizomycotina</taxon>
        <taxon>Dothideomycetes</taxon>
        <taxon>Pleosporomycetidae</taxon>
        <taxon>Pleosporales</taxon>
        <taxon>Pleosporineae</taxon>
        <taxon>Didymellaceae</taxon>
        <taxon>Didymella</taxon>
    </lineage>
</organism>
<dbReference type="PANTHER" id="PTHR47966">
    <property type="entry name" value="BETA-SITE APP-CLEAVING ENZYME, ISOFORM A-RELATED"/>
    <property type="match status" value="1"/>
</dbReference>
<keyword evidence="4" id="KW-1015">Disulfide bond</keyword>
<dbReference type="SUPFAM" id="SSF50630">
    <property type="entry name" value="Acid proteases"/>
    <property type="match status" value="1"/>
</dbReference>
<dbReference type="PANTHER" id="PTHR47966:SF65">
    <property type="entry name" value="ASPARTIC-TYPE ENDOPEPTIDASE"/>
    <property type="match status" value="1"/>
</dbReference>
<sequence length="378" mass="39396">MQLGIGSPPQKITVLLDTGSSDLVVPQTGSAICRDKQQQCTANKSKFSTGSFDRAKSAGITDTRSPPLNATFQNGVQLQGSIVKAALTMGNQSVDGIMMGIVTKGTLPPGEALFPIFGVGPKQGEGIAKPYQNVPAAIKDIGATNANVFGVYLNDFRGNDGSIVFGGVDKAKFQGKLQAAPILVNDNGQIPSFVVDFSSVKLISGNGSAQGAQSTDLTPQGRPSFTLIDSGNPTVLISTKSVMSLSKALGSTFNKRTGNVGNVPCSMAQEGLSMSFGFNADNAIIQVPLELMMTSDQSSGNGDCALPIFATDSDTGSLGAPFMQAAYVVFDMDQKQLLMAQAVLNATESRIEEYNPTKTSKSSKSSKSSMSSKVCEAQ</sequence>
<feature type="domain" description="Peptidase A1" evidence="7">
    <location>
        <begin position="1"/>
        <end position="340"/>
    </location>
</feature>
<evidence type="ECO:0000256" key="5">
    <source>
        <dbReference type="RuleBase" id="RU000454"/>
    </source>
</evidence>
<gene>
    <name evidence="8" type="ORF">M421DRAFT_10611</name>
</gene>
<evidence type="ECO:0000256" key="3">
    <source>
        <dbReference type="PIRSR" id="PIRSR601461-1"/>
    </source>
</evidence>
<keyword evidence="5 8" id="KW-0645">Protease</keyword>
<evidence type="ECO:0000259" key="7">
    <source>
        <dbReference type="PROSITE" id="PS51767"/>
    </source>
</evidence>
<evidence type="ECO:0000313" key="8">
    <source>
        <dbReference type="EMBL" id="KAF1922375.1"/>
    </source>
</evidence>
<proteinExistence type="inferred from homology"/>
<dbReference type="GeneID" id="54344763"/>
<dbReference type="Proteomes" id="UP000800082">
    <property type="component" value="Unassembled WGS sequence"/>
</dbReference>
<feature type="compositionally biased region" description="Low complexity" evidence="6">
    <location>
        <begin position="357"/>
        <end position="378"/>
    </location>
</feature>
<keyword evidence="9" id="KW-1185">Reference proteome</keyword>
<feature type="active site" evidence="3">
    <location>
        <position position="17"/>
    </location>
</feature>
<dbReference type="EMBL" id="ML979030">
    <property type="protein sequence ID" value="KAF1922375.1"/>
    <property type="molecule type" value="Genomic_DNA"/>
</dbReference>
<feature type="region of interest" description="Disordered" evidence="6">
    <location>
        <begin position="43"/>
        <end position="66"/>
    </location>
</feature>
<dbReference type="Gene3D" id="2.40.70.10">
    <property type="entry name" value="Acid Proteases"/>
    <property type="match status" value="2"/>
</dbReference>
<dbReference type="GO" id="GO:0004190">
    <property type="term" value="F:aspartic-type endopeptidase activity"/>
    <property type="evidence" value="ECO:0007669"/>
    <property type="project" value="UniProtKB-KW"/>
</dbReference>